<dbReference type="Pfam" id="PF00903">
    <property type="entry name" value="Glyoxalase"/>
    <property type="match status" value="1"/>
</dbReference>
<evidence type="ECO:0000259" key="1">
    <source>
        <dbReference type="PROSITE" id="PS51819"/>
    </source>
</evidence>
<evidence type="ECO:0000313" key="2">
    <source>
        <dbReference type="EMBL" id="CAB3750126.1"/>
    </source>
</evidence>
<feature type="domain" description="VOC" evidence="1">
    <location>
        <begin position="20"/>
        <end position="150"/>
    </location>
</feature>
<dbReference type="PROSITE" id="PS51819">
    <property type="entry name" value="VOC"/>
    <property type="match status" value="1"/>
</dbReference>
<gene>
    <name evidence="2" type="ORF">LMG29542_01204</name>
</gene>
<dbReference type="Gene3D" id="3.10.180.10">
    <property type="entry name" value="2,3-Dihydroxybiphenyl 1,2-Dioxygenase, domain 1"/>
    <property type="match status" value="1"/>
</dbReference>
<dbReference type="EMBL" id="CADIKH010000004">
    <property type="protein sequence ID" value="CAB3750126.1"/>
    <property type="molecule type" value="Genomic_DNA"/>
</dbReference>
<sequence>MMNQSVKDKPVRPLKKLPMRLHHHAFTTDNHQQTRHFYEKILGLPLVAYEVERERIGDTYVDIGYAFYELGDGSTLAFFTFDDPEKQATWKEKEQSLFVHISLLVEAATQDEIEQRLTKAGFEPLMLQHGFCTSLYIKDPNGLMLEFSVDHEDTFGVVEAMTSSVREWMQGGRKPGKSLPFNAAAGNLA</sequence>
<name>A0A6J5DBH8_9BURK</name>
<evidence type="ECO:0000313" key="3">
    <source>
        <dbReference type="Proteomes" id="UP000494363"/>
    </source>
</evidence>
<dbReference type="InterPro" id="IPR004360">
    <property type="entry name" value="Glyas_Fos-R_dOase_dom"/>
</dbReference>
<accession>A0A6J5DBH8</accession>
<dbReference type="CDD" id="cd06587">
    <property type="entry name" value="VOC"/>
    <property type="match status" value="1"/>
</dbReference>
<dbReference type="Proteomes" id="UP000494363">
    <property type="component" value="Unassembled WGS sequence"/>
</dbReference>
<dbReference type="AlphaFoldDB" id="A0A6J5DBH8"/>
<reference evidence="2 3" key="1">
    <citation type="submission" date="2020-04" db="EMBL/GenBank/DDBJ databases">
        <authorList>
            <person name="De Canck E."/>
        </authorList>
    </citation>
    <scope>NUCLEOTIDE SEQUENCE [LARGE SCALE GENOMIC DNA]</scope>
    <source>
        <strain evidence="2 3">LMG 29542</strain>
    </source>
</reference>
<dbReference type="InterPro" id="IPR029068">
    <property type="entry name" value="Glyas_Bleomycin-R_OHBP_Dase"/>
</dbReference>
<dbReference type="SUPFAM" id="SSF54593">
    <property type="entry name" value="Glyoxalase/Bleomycin resistance protein/Dihydroxybiphenyl dioxygenase"/>
    <property type="match status" value="1"/>
</dbReference>
<dbReference type="RefSeq" id="WP_175225535.1">
    <property type="nucleotide sequence ID" value="NZ_CADIKH010000004.1"/>
</dbReference>
<protein>
    <recommendedName>
        <fullName evidence="1">VOC domain-containing protein</fullName>
    </recommendedName>
</protein>
<proteinExistence type="predicted"/>
<dbReference type="InterPro" id="IPR037523">
    <property type="entry name" value="VOC_core"/>
</dbReference>
<keyword evidence="3" id="KW-1185">Reference proteome</keyword>
<organism evidence="2 3">
    <name type="scientific">Paraburkholderia humisilvae</name>
    <dbReference type="NCBI Taxonomy" id="627669"/>
    <lineage>
        <taxon>Bacteria</taxon>
        <taxon>Pseudomonadati</taxon>
        <taxon>Pseudomonadota</taxon>
        <taxon>Betaproteobacteria</taxon>
        <taxon>Burkholderiales</taxon>
        <taxon>Burkholderiaceae</taxon>
        <taxon>Paraburkholderia</taxon>
    </lineage>
</organism>